<dbReference type="NCBIfam" id="TIGR01629">
    <property type="entry name" value="rep_II_X"/>
    <property type="match status" value="1"/>
</dbReference>
<dbReference type="RefSeq" id="WP_032060240.1">
    <property type="nucleotide sequence ID" value="NZ_JEXD01000075.1"/>
</dbReference>
<evidence type="ECO:0000259" key="1">
    <source>
        <dbReference type="Pfam" id="PF05144"/>
    </source>
</evidence>
<proteinExistence type="predicted"/>
<name>A0A009Q478_ACIBA</name>
<evidence type="ECO:0000313" key="3">
    <source>
        <dbReference type="EMBL" id="EXC04095.1"/>
    </source>
</evidence>
<gene>
    <name evidence="3" type="ORF">J506_3978</name>
</gene>
<reference evidence="3 4" key="1">
    <citation type="submission" date="2014-02" db="EMBL/GenBank/DDBJ databases">
        <title>Comparative genomics and transcriptomics to identify genetic mechanisms underlying the emergence of carbapenem resistant Acinetobacter baumannii (CRAb).</title>
        <authorList>
            <person name="Harris A.D."/>
            <person name="Johnson K.J."/>
            <person name="George J."/>
            <person name="Shefchek K."/>
            <person name="Daugherty S.C."/>
            <person name="Parankush S."/>
            <person name="Sadzewicz L."/>
            <person name="Tallon L."/>
            <person name="Sengamalay N."/>
            <person name="Hazen T.H."/>
            <person name="Rasko D.A."/>
        </authorList>
    </citation>
    <scope>NUCLEOTIDE SEQUENCE [LARGE SCALE GENOMIC DNA]</scope>
    <source>
        <strain evidence="3 4">625974</strain>
    </source>
</reference>
<dbReference type="Pfam" id="PF05144">
    <property type="entry name" value="Phage_CRI"/>
    <property type="match status" value="1"/>
</dbReference>
<feature type="domain" description="Replication-associated protein G2P C-terminal" evidence="2">
    <location>
        <begin position="310"/>
        <end position="399"/>
    </location>
</feature>
<comment type="caution">
    <text evidence="3">The sequence shown here is derived from an EMBL/GenBank/DDBJ whole genome shotgun (WGS) entry which is preliminary data.</text>
</comment>
<dbReference type="EMBL" id="JEXD01000075">
    <property type="protein sequence ID" value="EXC04095.1"/>
    <property type="molecule type" value="Genomic_DNA"/>
</dbReference>
<dbReference type="Pfam" id="PF05155">
    <property type="entry name" value="G2P_X_C"/>
    <property type="match status" value="1"/>
</dbReference>
<dbReference type="InterPro" id="IPR022688">
    <property type="entry name" value="G2P_C"/>
</dbReference>
<dbReference type="InterPro" id="IPR006516">
    <property type="entry name" value="G2P"/>
</dbReference>
<dbReference type="Proteomes" id="UP000021108">
    <property type="component" value="Unassembled WGS sequence"/>
</dbReference>
<dbReference type="PATRIC" id="fig|1310607.3.peg.3841"/>
<evidence type="ECO:0000313" key="4">
    <source>
        <dbReference type="Proteomes" id="UP000021108"/>
    </source>
</evidence>
<feature type="domain" description="Replication-associated protein G2P N-terminal" evidence="1">
    <location>
        <begin position="1"/>
        <end position="252"/>
    </location>
</feature>
<dbReference type="GO" id="GO:0006260">
    <property type="term" value="P:DNA replication"/>
    <property type="evidence" value="ECO:0007669"/>
    <property type="project" value="InterPro"/>
</dbReference>
<sequence>MLDHLCINAHFESSFYSLSESGEYFFVDVDLHSLDIPLASRAVHKNDDGSITASSLFHPYESVPTSFTGMSLKCFFDSSYAPYIQIKASPAKLRQGHNVFGDDDIELGAMEMIGYFYEAYPTLARMIDWTTAWVSHIDVTYSARVGDQNTAKKLHDFMRRVTNGQTQLSQKQMDNTIYWGGQHSRLINIKCYLKHNEFMEEFKEQQALAKKCDKAAMRVVNVMSDSRLINWTVGIMRFEARLKKRWLERAGIPVNLFELIRFQRENPEILQALWTKATHSIFAALRGQTMKLTDDKSVLEAISKSPVVVTNSGKVSQTRIRNIYATFCLIREHGLEELAKMLPKTTFYRQISELCECGFSKAYLQNLHDNKSSNVIPFMKLVEIDFSQQLPDWYEPPVSQFNYLKFA</sequence>
<protein>
    <submittedName>
        <fullName evidence="3">Phage/plasmid replication family protein</fullName>
    </submittedName>
</protein>
<evidence type="ECO:0000259" key="2">
    <source>
        <dbReference type="Pfam" id="PF05155"/>
    </source>
</evidence>
<dbReference type="AlphaFoldDB" id="A0A009Q478"/>
<accession>A0A009Q478</accession>
<organism evidence="3 4">
    <name type="scientific">Acinetobacter baumannii 625974</name>
    <dbReference type="NCBI Taxonomy" id="1310607"/>
    <lineage>
        <taxon>Bacteria</taxon>
        <taxon>Pseudomonadati</taxon>
        <taxon>Pseudomonadota</taxon>
        <taxon>Gammaproteobacteria</taxon>
        <taxon>Moraxellales</taxon>
        <taxon>Moraxellaceae</taxon>
        <taxon>Acinetobacter</taxon>
        <taxon>Acinetobacter calcoaceticus/baumannii complex</taxon>
    </lineage>
</organism>
<dbReference type="InterPro" id="IPR022686">
    <property type="entry name" value="G2P_N"/>
</dbReference>